<comment type="caution">
    <text evidence="3">The sequence shown here is derived from an EMBL/GenBank/DDBJ whole genome shotgun (WGS) entry which is preliminary data.</text>
</comment>
<feature type="compositionally biased region" description="Acidic residues" evidence="1">
    <location>
        <begin position="1170"/>
        <end position="1179"/>
    </location>
</feature>
<feature type="compositionally biased region" description="Low complexity" evidence="1">
    <location>
        <begin position="1033"/>
        <end position="1051"/>
    </location>
</feature>
<feature type="compositionally biased region" description="Basic and acidic residues" evidence="1">
    <location>
        <begin position="810"/>
        <end position="925"/>
    </location>
</feature>
<feature type="compositionally biased region" description="Polar residues" evidence="1">
    <location>
        <begin position="131"/>
        <end position="144"/>
    </location>
</feature>
<feature type="compositionally biased region" description="Basic and acidic residues" evidence="1">
    <location>
        <begin position="531"/>
        <end position="804"/>
    </location>
</feature>
<feature type="compositionally biased region" description="Basic residues" evidence="1">
    <location>
        <begin position="1131"/>
        <end position="1144"/>
    </location>
</feature>
<protein>
    <recommendedName>
        <fullName evidence="2">BOD1/SHG1 domain-containing protein</fullName>
    </recommendedName>
</protein>
<feature type="compositionally biased region" description="Polar residues" evidence="1">
    <location>
        <begin position="240"/>
        <end position="252"/>
    </location>
</feature>
<evidence type="ECO:0000256" key="1">
    <source>
        <dbReference type="SAM" id="MobiDB-lite"/>
    </source>
</evidence>
<dbReference type="Pfam" id="PF05205">
    <property type="entry name" value="COMPASS-Shg1"/>
    <property type="match status" value="1"/>
</dbReference>
<feature type="region of interest" description="Disordered" evidence="1">
    <location>
        <begin position="1356"/>
        <end position="1394"/>
    </location>
</feature>
<proteinExistence type="predicted"/>
<keyword evidence="4" id="KW-1185">Reference proteome</keyword>
<feature type="compositionally biased region" description="Basic and acidic residues" evidence="1">
    <location>
        <begin position="1145"/>
        <end position="1156"/>
    </location>
</feature>
<feature type="compositionally biased region" description="Basic residues" evidence="1">
    <location>
        <begin position="1623"/>
        <end position="1632"/>
    </location>
</feature>
<dbReference type="Proteomes" id="UP000502823">
    <property type="component" value="Unassembled WGS sequence"/>
</dbReference>
<feature type="compositionally biased region" description="Basic and acidic residues" evidence="1">
    <location>
        <begin position="378"/>
        <end position="397"/>
    </location>
</feature>
<accession>A0A6L2PMH8</accession>
<reference evidence="4" key="1">
    <citation type="submission" date="2020-01" db="EMBL/GenBank/DDBJ databases">
        <title>Draft genome sequence of the Termite Coptotermes fromosanus.</title>
        <authorList>
            <person name="Itakura S."/>
            <person name="Yosikawa Y."/>
            <person name="Umezawa K."/>
        </authorList>
    </citation>
    <scope>NUCLEOTIDE SEQUENCE [LARGE SCALE GENOMIC DNA]</scope>
</reference>
<feature type="region of interest" description="Disordered" evidence="1">
    <location>
        <begin position="1106"/>
        <end position="1182"/>
    </location>
</feature>
<feature type="region of interest" description="Disordered" evidence="1">
    <location>
        <begin position="531"/>
        <end position="1083"/>
    </location>
</feature>
<name>A0A6L2PMH8_COPFO</name>
<feature type="compositionally biased region" description="Basic and acidic residues" evidence="1">
    <location>
        <begin position="1531"/>
        <end position="1550"/>
    </location>
</feature>
<feature type="region of interest" description="Disordered" evidence="1">
    <location>
        <begin position="1523"/>
        <end position="1551"/>
    </location>
</feature>
<feature type="compositionally biased region" description="Basic and acidic residues" evidence="1">
    <location>
        <begin position="1735"/>
        <end position="1744"/>
    </location>
</feature>
<evidence type="ECO:0000313" key="4">
    <source>
        <dbReference type="Proteomes" id="UP000502823"/>
    </source>
</evidence>
<feature type="compositionally biased region" description="Low complexity" evidence="1">
    <location>
        <begin position="1008"/>
        <end position="1026"/>
    </location>
</feature>
<feature type="compositionally biased region" description="Basic and acidic residues" evidence="1">
    <location>
        <begin position="938"/>
        <end position="984"/>
    </location>
</feature>
<feature type="compositionally biased region" description="Basic and acidic residues" evidence="1">
    <location>
        <begin position="1679"/>
        <end position="1691"/>
    </location>
</feature>
<feature type="compositionally biased region" description="Polar residues" evidence="1">
    <location>
        <begin position="1651"/>
        <end position="1660"/>
    </location>
</feature>
<feature type="region of interest" description="Disordered" evidence="1">
    <location>
        <begin position="227"/>
        <end position="273"/>
    </location>
</feature>
<organism evidence="3 4">
    <name type="scientific">Coptotermes formosanus</name>
    <name type="common">Formosan subterranean termite</name>
    <dbReference type="NCBI Taxonomy" id="36987"/>
    <lineage>
        <taxon>Eukaryota</taxon>
        <taxon>Metazoa</taxon>
        <taxon>Ecdysozoa</taxon>
        <taxon>Arthropoda</taxon>
        <taxon>Hexapoda</taxon>
        <taxon>Insecta</taxon>
        <taxon>Pterygota</taxon>
        <taxon>Neoptera</taxon>
        <taxon>Polyneoptera</taxon>
        <taxon>Dictyoptera</taxon>
        <taxon>Blattodea</taxon>
        <taxon>Blattoidea</taxon>
        <taxon>Termitoidae</taxon>
        <taxon>Rhinotermitidae</taxon>
        <taxon>Coptotermes</taxon>
    </lineage>
</organism>
<feature type="compositionally biased region" description="Basic residues" evidence="1">
    <location>
        <begin position="1106"/>
        <end position="1123"/>
    </location>
</feature>
<feature type="region of interest" description="Disordered" evidence="1">
    <location>
        <begin position="127"/>
        <end position="206"/>
    </location>
</feature>
<evidence type="ECO:0000313" key="3">
    <source>
        <dbReference type="EMBL" id="GFG32690.1"/>
    </source>
</evidence>
<feature type="region of interest" description="Disordered" evidence="1">
    <location>
        <begin position="440"/>
        <end position="472"/>
    </location>
</feature>
<feature type="compositionally biased region" description="Basic and acidic residues" evidence="1">
    <location>
        <begin position="1610"/>
        <end position="1622"/>
    </location>
</feature>
<feature type="compositionally biased region" description="Low complexity" evidence="1">
    <location>
        <begin position="260"/>
        <end position="273"/>
    </location>
</feature>
<feature type="compositionally biased region" description="Low complexity" evidence="1">
    <location>
        <begin position="1360"/>
        <end position="1371"/>
    </location>
</feature>
<feature type="region of interest" description="Disordered" evidence="1">
    <location>
        <begin position="1610"/>
        <end position="1766"/>
    </location>
</feature>
<dbReference type="InterPro" id="IPR055264">
    <property type="entry name" value="BOD1/SHG1_dom"/>
</dbReference>
<gene>
    <name evidence="3" type="ORF">Cfor_08051</name>
</gene>
<feature type="region of interest" description="Disordered" evidence="1">
    <location>
        <begin position="359"/>
        <end position="397"/>
    </location>
</feature>
<evidence type="ECO:0000259" key="2">
    <source>
        <dbReference type="Pfam" id="PF05205"/>
    </source>
</evidence>
<dbReference type="PANTHER" id="PTHR31532:SF10">
    <property type="entry name" value="BIORIENTATION OF CHROMOSOMES IN CELL DIVISION PROTEIN 1-LIKE 1"/>
    <property type="match status" value="1"/>
</dbReference>
<dbReference type="PANTHER" id="PTHR31532">
    <property type="entry name" value="BIORIENTATION OF CHROMOSOMES IN CELL DIVISION 1 FAMILY MEMBER"/>
    <property type="match status" value="1"/>
</dbReference>
<dbReference type="InParanoid" id="A0A6L2PMH8"/>
<dbReference type="OrthoDB" id="7605699at2759"/>
<feature type="compositionally biased region" description="Polar residues" evidence="1">
    <location>
        <begin position="359"/>
        <end position="375"/>
    </location>
</feature>
<feature type="domain" description="BOD1/SHG1" evidence="2">
    <location>
        <begin position="18"/>
        <end position="114"/>
    </location>
</feature>
<feature type="compositionally biased region" description="Polar residues" evidence="1">
    <location>
        <begin position="986"/>
        <end position="1000"/>
    </location>
</feature>
<dbReference type="GO" id="GO:0031297">
    <property type="term" value="P:replication fork processing"/>
    <property type="evidence" value="ECO:0007669"/>
    <property type="project" value="TreeGrafter"/>
</dbReference>
<feature type="non-terminal residue" evidence="3">
    <location>
        <position position="1766"/>
    </location>
</feature>
<dbReference type="EMBL" id="BLKM01011281">
    <property type="protein sequence ID" value="GFG32690.1"/>
    <property type="molecule type" value="Genomic_DNA"/>
</dbReference>
<sequence length="1766" mass="198921">MEAGMMQNAPGDSRMIDKIVHQLKSQGIFDQFRKECIADVDTKPAYQNLHQRVEGSVSGFLASQVWRPDLNKNQLRDSLRKHIHESGFLDIGVERIVDQVVNPKILTVFMPQVEDVVYKFLGIEKPKKGKGNQTVPATPSTAGNVTRKEERKLPTLTDLLPKELEPISPESDTLKDEEYNSDEDGEVGFPNGKEEEDSSPPFEPIEEVNSRLGESSMDSHLSGISELTSHDSQHSHASFLASNPTNNDSSPPKLSALDISNNDSELSRVSSSSRLSIVSGCEQDCRLSHDIEGSNDSQQSKTSLLVSGQGTQTSVSIEFAHEENSVKDADSHAAMDIASEESSVCDNRWQTSVQNNIQNVSDDITANKNPKIQASDQEEQRLDERSEKEVGDELEKKCEDAHETKLMEEYENESEIFGHKCVENEGRIWGYKYENKLDEDSNRKKTDETLEEKHERKIDEKTERTDQSDKKAEVQCELKLEDVFVKEDSEKCERMVGEKHGKKSDENLDKKLDDRYESKFVESFEIRFAERSERKSNEKCERKLDDKPDRKLDEKSARKLDEKYEKSDDSLERKLIEKPEKEFSEKSERNFDEVSEQKLDEKTERKSDHKSEKKSDEKLGRKMVDKPEKKCDEKSERKVVEKSEKRLADKSEKKLDLKVEKKTDSRSEKKVEDKHDKKQDKHRDDREKFREKKGEKKGLGSESRDLRKNDIGGHSSVGEKKRSDRDRHKKERGDSRSRAEKSIKDGKENEKAGSKEKLQHEEKSEKGVTKDKCEQEVKETKDEKEKDSSKDKSKKDDGNILRHDKGSKKSKSDEKRQRDGKEKPKSEEKVRMKHDDKHKDRTKFESRDKSDKDKSVHHGYKNSKDGNRSDSKESKDRMKQEAKDKGKGTASKSEEKKSRDKSKHEEKTGKIADKGSVKKGDKKNTETNSNKLSHTNHKNKDTGKKDKENKGKTVTDDHRIYRDKRSDDRRSTDRDSNGTARDRPVGSTSSRTNVNDSQRTQSHRDKSGSNSNSTKSDSGGNSDSSGANTLTTESSKNIENIFSSSKSSSPPSSLPFKKRPVAVQSEDEYELNHSGSGKLTRNKIKKPKIAANIFEVKKIMMLRKSLAKKERKQQRELKKKNIRGGKEMKSGKKMTKPMVAKRRKLGDVEKSLRNEVDTSLSNKQMPDVQKEEEEEEDDSEQLKYFDPELFPSSLSSADSDFLAYVKELLKSENLPELATSDSGSEASDMGHVIHLPGFYIDNIVATELGAKLVKTDKGTEVLLDLPEEKELSKKALSSLNSSIRNCLPMASKGFTGGDSCKITASHAEPIVLIDPCEYRMSHNTDKRTNVRAVSALSTSSCTSDDTLRDRKAKRILRQRSSSVTSTNSNKSTSDRTEVASNGLGVGKVQHSGPKLHRKREFLKERVKTVSARETKTPEVMVEKQGFRRSHRPSAQYSNKIFSSYMEDEDLSHDAFSEERENIIMDDEFSRITHNDISKNVPDRASRLSPILSEQNKVFFTRVKIPATITQADDDSSDREVVSEASAGDPYDIIKDNNNIDKGSSEDERGCGDVSMLNQDLILPTLRDLMVESGFRRQDDNSNILSSLIGVENSVGNSLQVTGSNVGSVRGVHEAKKGAETRRPKLGRSRRVGLGRPVAKKLSEQAGGYDTGNKTPPSSTMADFVMPLSPESDISASSGEAKKPVLDPKVDDNYTGPSPSSSDKKDGQMSDSGLDNTEIRRSLRSGGIGTPGGRAQRYDSDDLYKPRPLFSQCSRRVRGQVSPSLSQ</sequence>
<dbReference type="GO" id="GO:0048188">
    <property type="term" value="C:Set1C/COMPASS complex"/>
    <property type="evidence" value="ECO:0007669"/>
    <property type="project" value="TreeGrafter"/>
</dbReference>